<dbReference type="NCBIfam" id="TIGR00379">
    <property type="entry name" value="cobB"/>
    <property type="match status" value="1"/>
</dbReference>
<dbReference type="PANTHER" id="PTHR43873">
    <property type="entry name" value="COBYRINATE A,C-DIAMIDE SYNTHASE"/>
    <property type="match status" value="1"/>
</dbReference>
<keyword evidence="13" id="KW-1185">Reference proteome</keyword>
<dbReference type="InterPro" id="IPR004839">
    <property type="entry name" value="Aminotransferase_I/II_large"/>
</dbReference>
<evidence type="ECO:0000256" key="8">
    <source>
        <dbReference type="SAM" id="MobiDB-lite"/>
    </source>
</evidence>
<evidence type="ECO:0000256" key="4">
    <source>
        <dbReference type="ARBA" id="ARBA00022840"/>
    </source>
</evidence>
<evidence type="ECO:0000259" key="11">
    <source>
        <dbReference type="Pfam" id="PF07685"/>
    </source>
</evidence>
<dbReference type="GO" id="GO:0030170">
    <property type="term" value="F:pyridoxal phosphate binding"/>
    <property type="evidence" value="ECO:0007669"/>
    <property type="project" value="InterPro"/>
</dbReference>
<dbReference type="HAMAP" id="MF_00027">
    <property type="entry name" value="CobB_CbiA"/>
    <property type="match status" value="1"/>
</dbReference>
<dbReference type="Pfam" id="PF00155">
    <property type="entry name" value="Aminotran_1_2"/>
    <property type="match status" value="1"/>
</dbReference>
<dbReference type="GO" id="GO:0009236">
    <property type="term" value="P:cobalamin biosynthetic process"/>
    <property type="evidence" value="ECO:0007669"/>
    <property type="project" value="UniProtKB-UniRule"/>
</dbReference>
<dbReference type="EC" id="6.3.5.9" evidence="7"/>
<evidence type="ECO:0000259" key="9">
    <source>
        <dbReference type="Pfam" id="PF00155"/>
    </source>
</evidence>
<evidence type="ECO:0000256" key="1">
    <source>
        <dbReference type="ARBA" id="ARBA00001946"/>
    </source>
</evidence>
<accession>A0A917BQ87</accession>
<evidence type="ECO:0000313" key="12">
    <source>
        <dbReference type="EMBL" id="GGF51955.1"/>
    </source>
</evidence>
<comment type="miscellaneous">
    <text evidence="7">The a and c carboxylates of hydrogenobyrinate are activated for nucleophilic attack via formation of a phosphorylated intermediate by ATP. CobB catalyzes first the amidation of the c-carboxylate, and then that of the a-carboxylate.</text>
</comment>
<reference evidence="12" key="1">
    <citation type="journal article" date="2014" name="Int. J. Syst. Evol. Microbiol.">
        <title>Complete genome sequence of Corynebacterium casei LMG S-19264T (=DSM 44701T), isolated from a smear-ripened cheese.</title>
        <authorList>
            <consortium name="US DOE Joint Genome Institute (JGI-PGF)"/>
            <person name="Walter F."/>
            <person name="Albersmeier A."/>
            <person name="Kalinowski J."/>
            <person name="Ruckert C."/>
        </authorList>
    </citation>
    <scope>NUCLEOTIDE SEQUENCE</scope>
    <source>
        <strain evidence="12">CGMCC 1.12160</strain>
    </source>
</reference>
<evidence type="ECO:0000256" key="5">
    <source>
        <dbReference type="ARBA" id="ARBA00022842"/>
    </source>
</evidence>
<dbReference type="Pfam" id="PF01656">
    <property type="entry name" value="CbiA"/>
    <property type="match status" value="1"/>
</dbReference>
<keyword evidence="7" id="KW-0169">Cobalamin biosynthesis</keyword>
<feature type="site" description="Increases nucleophilicity of active site Cys" evidence="7">
    <location>
        <position position="450"/>
    </location>
</feature>
<comment type="domain">
    <text evidence="7">Comprises of two domains. The C-terminal domain contains the binding site for glutamine and catalyzes the hydrolysis of this substrate to glutamate and ammonia. The N-terminal domain is anticipated to bind ATP and hydrogenobyrinate and catalyzes the ultimate synthesis of the diamide product. The ammonia produced via the glutaminase domain is probably translocated to the adjacent domain via a molecular tunnel, where it reacts with an activated intermediate.</text>
</comment>
<dbReference type="InterPro" id="IPR002586">
    <property type="entry name" value="CobQ/CobB/MinD/ParA_Nub-bd_dom"/>
</dbReference>
<dbReference type="SUPFAM" id="SSF52317">
    <property type="entry name" value="Class I glutamine amidotransferase-like"/>
    <property type="match status" value="1"/>
</dbReference>
<dbReference type="Gene3D" id="3.90.1150.10">
    <property type="entry name" value="Aspartate Aminotransferase, domain 1"/>
    <property type="match status" value="1"/>
</dbReference>
<dbReference type="Proteomes" id="UP000605670">
    <property type="component" value="Unassembled WGS sequence"/>
</dbReference>
<dbReference type="InterPro" id="IPR015424">
    <property type="entry name" value="PyrdxlP-dep_Trfase"/>
</dbReference>
<keyword evidence="4 7" id="KW-0067">ATP-binding</keyword>
<dbReference type="PROSITE" id="PS00105">
    <property type="entry name" value="AA_TRANSFER_CLASS_1"/>
    <property type="match status" value="1"/>
</dbReference>
<comment type="catalytic activity">
    <reaction evidence="7">
        <text>hydrogenobyrinate + 2 L-glutamine + 2 ATP + 2 H2O = hydrogenobyrinate a,c-diamide + 2 L-glutamate + 2 ADP + 2 phosphate + 2 H(+)</text>
        <dbReference type="Rhea" id="RHEA:12544"/>
        <dbReference type="ChEBI" id="CHEBI:15377"/>
        <dbReference type="ChEBI" id="CHEBI:15378"/>
        <dbReference type="ChEBI" id="CHEBI:29985"/>
        <dbReference type="ChEBI" id="CHEBI:30616"/>
        <dbReference type="ChEBI" id="CHEBI:43474"/>
        <dbReference type="ChEBI" id="CHEBI:58359"/>
        <dbReference type="ChEBI" id="CHEBI:77873"/>
        <dbReference type="ChEBI" id="CHEBI:77874"/>
        <dbReference type="ChEBI" id="CHEBI:456216"/>
        <dbReference type="EC" id="6.3.5.9"/>
    </reaction>
</comment>
<evidence type="ECO:0000256" key="6">
    <source>
        <dbReference type="ARBA" id="ARBA00022962"/>
    </source>
</evidence>
<dbReference type="GO" id="GO:0042242">
    <property type="term" value="F:cobyrinic acid a,c-diamide synthase activity"/>
    <property type="evidence" value="ECO:0007669"/>
    <property type="project" value="InterPro"/>
</dbReference>
<feature type="compositionally biased region" description="Basic and acidic residues" evidence="8">
    <location>
        <begin position="511"/>
        <end position="522"/>
    </location>
</feature>
<feature type="domain" description="CobQ/CobB/MinD/ParA nucleotide binding" evidence="10">
    <location>
        <begin position="20"/>
        <end position="206"/>
    </location>
</feature>
<dbReference type="Pfam" id="PF07685">
    <property type="entry name" value="GATase_3"/>
    <property type="match status" value="1"/>
</dbReference>
<dbReference type="Gene3D" id="3.40.50.880">
    <property type="match status" value="1"/>
</dbReference>
<dbReference type="SUPFAM" id="SSF52540">
    <property type="entry name" value="P-loop containing nucleoside triphosphate hydrolases"/>
    <property type="match status" value="1"/>
</dbReference>
<keyword evidence="2 7" id="KW-0436">Ligase</keyword>
<comment type="function">
    <text evidence="7">Catalyzes the ATP-dependent amidation of the two carboxylate groups at positions a and c of hydrogenobyrinate, using either L-glutamine or ammonia as the nitrogen source.</text>
</comment>
<evidence type="ECO:0000256" key="3">
    <source>
        <dbReference type="ARBA" id="ARBA00022741"/>
    </source>
</evidence>
<comment type="pathway">
    <text evidence="7">Cofactor biosynthesis; adenosylcobalamin biosynthesis; cob(II)yrinate a,c-diamide from precorrin-2 (aerobic route): step 9/10.</text>
</comment>
<comment type="caution">
    <text evidence="12">The sequence shown here is derived from an EMBL/GenBank/DDBJ whole genome shotgun (WGS) entry which is preliminary data.</text>
</comment>
<dbReference type="RefSeq" id="WP_229735151.1">
    <property type="nucleotide sequence ID" value="NZ_BAABKH010000003.1"/>
</dbReference>
<dbReference type="InterPro" id="IPR015422">
    <property type="entry name" value="PyrdxlP-dep_Trfase_small"/>
</dbReference>
<protein>
    <recommendedName>
        <fullName evidence="7">Hydrogenobyrinate a,c-diamide synthase</fullName>
        <ecNumber evidence="7">6.3.5.9</ecNumber>
    </recommendedName>
    <alternativeName>
        <fullName evidence="7">Hydrogenobyrinic acid a,c-diamide synthase</fullName>
    </alternativeName>
</protein>
<dbReference type="InterPro" id="IPR027417">
    <property type="entry name" value="P-loop_NTPase"/>
</dbReference>
<gene>
    <name evidence="7" type="primary">cobB</name>
    <name evidence="12" type="ORF">GCM10011366_19780</name>
</gene>
<evidence type="ECO:0000256" key="2">
    <source>
        <dbReference type="ARBA" id="ARBA00022598"/>
    </source>
</evidence>
<comment type="similarity">
    <text evidence="7">Belongs to the CobB/CbiA family.</text>
</comment>
<dbReference type="EMBL" id="BMEM01000003">
    <property type="protein sequence ID" value="GGF51955.1"/>
    <property type="molecule type" value="Genomic_DNA"/>
</dbReference>
<evidence type="ECO:0000313" key="13">
    <source>
        <dbReference type="Proteomes" id="UP000605670"/>
    </source>
</evidence>
<feature type="domain" description="Aminotransferase class I/classII large" evidence="9">
    <location>
        <begin position="526"/>
        <end position="842"/>
    </location>
</feature>
<dbReference type="Gene3D" id="3.40.640.10">
    <property type="entry name" value="Type I PLP-dependent aspartate aminotransferase-like (Major domain)"/>
    <property type="match status" value="1"/>
</dbReference>
<dbReference type="PROSITE" id="PS51274">
    <property type="entry name" value="GATASE_COBBQ"/>
    <property type="match status" value="1"/>
</dbReference>
<proteinExistence type="inferred from homology"/>
<feature type="domain" description="CobB/CobQ-like glutamine amidotransferase" evidence="11">
    <location>
        <begin position="271"/>
        <end position="456"/>
    </location>
</feature>
<dbReference type="GO" id="GO:0043802">
    <property type="term" value="F:hydrogenobyrinic acid a,c-diamide synthase (glutamine-hydrolysing) activity"/>
    <property type="evidence" value="ECO:0007669"/>
    <property type="project" value="UniProtKB-UniRule"/>
</dbReference>
<dbReference type="InterPro" id="IPR004838">
    <property type="entry name" value="NHTrfase_class1_PyrdxlP-BS"/>
</dbReference>
<feature type="compositionally biased region" description="Low complexity" evidence="8">
    <location>
        <begin position="478"/>
        <end position="502"/>
    </location>
</feature>
<comment type="cofactor">
    <cofactor evidence="1 7">
        <name>Mg(2+)</name>
        <dbReference type="ChEBI" id="CHEBI:18420"/>
    </cofactor>
</comment>
<dbReference type="AlphaFoldDB" id="A0A917BQ87"/>
<dbReference type="CDD" id="cd00609">
    <property type="entry name" value="AAT_like"/>
    <property type="match status" value="1"/>
</dbReference>
<dbReference type="InterPro" id="IPR029062">
    <property type="entry name" value="Class_I_gatase-like"/>
</dbReference>
<dbReference type="NCBIfam" id="NF005915">
    <property type="entry name" value="PRK07908.1"/>
    <property type="match status" value="1"/>
</dbReference>
<dbReference type="CDD" id="cd03130">
    <property type="entry name" value="GATase1_CobB"/>
    <property type="match status" value="1"/>
</dbReference>
<dbReference type="Gene3D" id="3.40.50.300">
    <property type="entry name" value="P-loop containing nucleotide triphosphate hydrolases"/>
    <property type="match status" value="1"/>
</dbReference>
<sequence length="857" mass="88998">MVGPLRSQAPPGPLDLPRLVIGAPASGQGKTTVSVGIMAALTARGLTVSPGKVGPDYIDPGYHALATGRPGRNLDPWLVGEERVAPMLAHAALSDGGSDLSVVEGVMGLFDGRLGTDGDSSTAHVARLLGAPVLLVLDVASASGTIAAAVHGLRTFDPRVHVAGVVLNRTGSPRHAEEVTRWVERLGLPVLGALPRDAGISVPSRHLGLVPAAERAEAAATLARLAEQTAEHVDLDAVVALARTAPSLTVTPWKPGLSPVSGREGRRPVVAVAGGRAFTFRYAETEDFLRSAGCEVVTFDPALDRELPPGTAGLYLGGGFPEMHAATLSTNTALLAQVRDAIAAGLPTVAECAGLLYLCETVEGRSFVGAVPAQAAMGPRLTLGYREATSTVDSVLGPAGTTVTGHEFHRTATDPVAGKVAAWDGPHGPTGFALDPAGTGRATVHASYLHAHWAGHPQLAQSFTDAVAAWDRASSLTAPATRTTPATPSAPAGASAPAGDTAYPEAPQARPEPDLLHHGDRETSPDLVDLAVNVRQAAPPDWLAATVRDTVRGLAAYPDARDARAALARRHGVSEDMVLPASGAAEAFTLVARAGLAGRALVVHPQFTEPEAALHRAGVPVQRHLLRADDDFTLVVDDLPSGSDGPLVVVGNPTNPTGVLHPADQLRELHRRTRGVLVVDEAFLDEVVGGEAQSLIAARMPGRLVVRSLTKTWGLAGLRAGYVVGDPTLVARLAEQQPPWSVSTPALAVMEATSTPAAAAEEAGLAAELAPWRDHLVEGLRALGVRVVPSQAPFVLVELGRGVRELLRGKGYAVRRGDTFPGLGPQWCRVAVRDPLTTDGLLRALGETLLKDEERDT</sequence>
<dbReference type="PANTHER" id="PTHR43873:SF1">
    <property type="entry name" value="COBYRINATE A,C-DIAMIDE SYNTHASE"/>
    <property type="match status" value="1"/>
</dbReference>
<dbReference type="GO" id="GO:0005524">
    <property type="term" value="F:ATP binding"/>
    <property type="evidence" value="ECO:0007669"/>
    <property type="project" value="UniProtKB-UniRule"/>
</dbReference>
<dbReference type="CDD" id="cd05388">
    <property type="entry name" value="CobB_N"/>
    <property type="match status" value="1"/>
</dbReference>
<dbReference type="SUPFAM" id="SSF53383">
    <property type="entry name" value="PLP-dependent transferases"/>
    <property type="match status" value="1"/>
</dbReference>
<keyword evidence="3 7" id="KW-0547">Nucleotide-binding</keyword>
<feature type="active site" description="Nucleophile" evidence="7">
    <location>
        <position position="352"/>
    </location>
</feature>
<dbReference type="InterPro" id="IPR015421">
    <property type="entry name" value="PyrdxlP-dep_Trfase_major"/>
</dbReference>
<evidence type="ECO:0000259" key="10">
    <source>
        <dbReference type="Pfam" id="PF01656"/>
    </source>
</evidence>
<keyword evidence="6 7" id="KW-0315">Glutamine amidotransferase</keyword>
<name>A0A917BQ87_9MICO</name>
<feature type="region of interest" description="Disordered" evidence="8">
    <location>
        <begin position="478"/>
        <end position="522"/>
    </location>
</feature>
<dbReference type="InterPro" id="IPR004484">
    <property type="entry name" value="CbiA/CobB_synth"/>
</dbReference>
<keyword evidence="5 7" id="KW-0460">Magnesium</keyword>
<reference evidence="12" key="2">
    <citation type="submission" date="2020-09" db="EMBL/GenBank/DDBJ databases">
        <authorList>
            <person name="Sun Q."/>
            <person name="Zhou Y."/>
        </authorList>
    </citation>
    <scope>NUCLEOTIDE SEQUENCE</scope>
    <source>
        <strain evidence="12">CGMCC 1.12160</strain>
    </source>
</reference>
<dbReference type="InterPro" id="IPR011698">
    <property type="entry name" value="GATase_3"/>
</dbReference>
<organism evidence="12 13">
    <name type="scientific">Ornithinimicrobium tianjinense</name>
    <dbReference type="NCBI Taxonomy" id="1195761"/>
    <lineage>
        <taxon>Bacteria</taxon>
        <taxon>Bacillati</taxon>
        <taxon>Actinomycetota</taxon>
        <taxon>Actinomycetes</taxon>
        <taxon>Micrococcales</taxon>
        <taxon>Ornithinimicrobiaceae</taxon>
        <taxon>Ornithinimicrobium</taxon>
    </lineage>
</organism>
<dbReference type="NCBIfam" id="NF002204">
    <property type="entry name" value="PRK01077.1"/>
    <property type="match status" value="1"/>
</dbReference>
<evidence type="ECO:0000256" key="7">
    <source>
        <dbReference type="HAMAP-Rule" id="MF_00027"/>
    </source>
</evidence>